<keyword evidence="6 8" id="KW-0560">Oxidoreductase</keyword>
<dbReference type="SUPFAM" id="SSF53597">
    <property type="entry name" value="Dihydrofolate reductase-like"/>
    <property type="match status" value="1"/>
</dbReference>
<dbReference type="UniPathway" id="UPA00077">
    <property type="reaction ID" value="UER00158"/>
</dbReference>
<evidence type="ECO:0000256" key="5">
    <source>
        <dbReference type="ARBA" id="ARBA00022857"/>
    </source>
</evidence>
<dbReference type="EMBL" id="CP048711">
    <property type="protein sequence ID" value="QIB65473.1"/>
    <property type="molecule type" value="Genomic_DNA"/>
</dbReference>
<organism evidence="11 12">
    <name type="scientific">Kineobactrum salinum</name>
    <dbReference type="NCBI Taxonomy" id="2708301"/>
    <lineage>
        <taxon>Bacteria</taxon>
        <taxon>Pseudomonadati</taxon>
        <taxon>Pseudomonadota</taxon>
        <taxon>Gammaproteobacteria</taxon>
        <taxon>Cellvibrionales</taxon>
        <taxon>Halieaceae</taxon>
        <taxon>Kineobactrum</taxon>
    </lineage>
</organism>
<name>A0A6C0U108_9GAMM</name>
<sequence>MELAIMVAVAANGVIGRDNGLPWHLPEDLRYFKRVTLGKPVIMGRRTFESIGRPLPGRSNIVVSRDREFAPAGVAVVDSIAAALALAEQLAHNGEVVVIGGAAIYREVLPLAQRLYVTEVHASVDGDTRLPPVDWAKWRELRREEHGAESPNPFNYAFVVYERTDSGS</sequence>
<dbReference type="Pfam" id="PF00186">
    <property type="entry name" value="DHFR_1"/>
    <property type="match status" value="1"/>
</dbReference>
<dbReference type="GO" id="GO:0070401">
    <property type="term" value="F:NADP+ binding"/>
    <property type="evidence" value="ECO:0007669"/>
    <property type="project" value="UniProtKB-ARBA"/>
</dbReference>
<dbReference type="CDD" id="cd00209">
    <property type="entry name" value="DHFR"/>
    <property type="match status" value="1"/>
</dbReference>
<feature type="domain" description="DHFR" evidence="10">
    <location>
        <begin position="2"/>
        <end position="163"/>
    </location>
</feature>
<evidence type="ECO:0000313" key="11">
    <source>
        <dbReference type="EMBL" id="QIB65473.1"/>
    </source>
</evidence>
<evidence type="ECO:0000256" key="3">
    <source>
        <dbReference type="ARBA" id="ARBA00012856"/>
    </source>
</evidence>
<dbReference type="KEGG" id="kim:G3T16_08725"/>
<evidence type="ECO:0000256" key="4">
    <source>
        <dbReference type="ARBA" id="ARBA00022563"/>
    </source>
</evidence>
<dbReference type="PROSITE" id="PS00075">
    <property type="entry name" value="DHFR_1"/>
    <property type="match status" value="1"/>
</dbReference>
<dbReference type="Proteomes" id="UP000477680">
    <property type="component" value="Chromosome"/>
</dbReference>
<protein>
    <recommendedName>
        <fullName evidence="3 8">Dihydrofolate reductase</fullName>
        <ecNumber evidence="3 8">1.5.1.3</ecNumber>
    </recommendedName>
</protein>
<dbReference type="InterPro" id="IPR001796">
    <property type="entry name" value="DHFR_dom"/>
</dbReference>
<accession>A0A6C0U108</accession>
<dbReference type="PIRSF" id="PIRSF000194">
    <property type="entry name" value="DHFR"/>
    <property type="match status" value="1"/>
</dbReference>
<reference evidence="11 12" key="1">
    <citation type="submission" date="2020-02" db="EMBL/GenBank/DDBJ databases">
        <title>Genome sequencing for Kineobactrum sp. M2.</title>
        <authorList>
            <person name="Park S.-J."/>
        </authorList>
    </citation>
    <scope>NUCLEOTIDE SEQUENCE [LARGE SCALE GENOMIC DNA]</scope>
    <source>
        <strain evidence="11 12">M2</strain>
    </source>
</reference>
<dbReference type="EC" id="1.5.1.3" evidence="3 8"/>
<evidence type="ECO:0000256" key="1">
    <source>
        <dbReference type="ARBA" id="ARBA00004903"/>
    </source>
</evidence>
<dbReference type="GO" id="GO:0046655">
    <property type="term" value="P:folic acid metabolic process"/>
    <property type="evidence" value="ECO:0007669"/>
    <property type="project" value="TreeGrafter"/>
</dbReference>
<dbReference type="FunFam" id="3.40.430.10:FF:000001">
    <property type="entry name" value="Dihydrofolate reductase"/>
    <property type="match status" value="1"/>
</dbReference>
<comment type="function">
    <text evidence="7 8">Key enzyme in folate metabolism. Catalyzes an essential reaction for de novo glycine and purine synthesis, and for DNA precursor synthesis.</text>
</comment>
<evidence type="ECO:0000256" key="6">
    <source>
        <dbReference type="ARBA" id="ARBA00023002"/>
    </source>
</evidence>
<dbReference type="RefSeq" id="WP_163494718.1">
    <property type="nucleotide sequence ID" value="NZ_CP048711.1"/>
</dbReference>
<dbReference type="GO" id="GO:0046452">
    <property type="term" value="P:dihydrofolate metabolic process"/>
    <property type="evidence" value="ECO:0007669"/>
    <property type="project" value="TreeGrafter"/>
</dbReference>
<keyword evidence="5 8" id="KW-0521">NADP</keyword>
<evidence type="ECO:0000256" key="9">
    <source>
        <dbReference type="RuleBase" id="RU004474"/>
    </source>
</evidence>
<comment type="similarity">
    <text evidence="2 8 9">Belongs to the dihydrofolate reductase family.</text>
</comment>
<dbReference type="PRINTS" id="PR00070">
    <property type="entry name" value="DHFR"/>
</dbReference>
<evidence type="ECO:0000256" key="8">
    <source>
        <dbReference type="PIRNR" id="PIRNR000194"/>
    </source>
</evidence>
<dbReference type="InterPro" id="IPR024072">
    <property type="entry name" value="DHFR-like_dom_sf"/>
</dbReference>
<proteinExistence type="inferred from homology"/>
<dbReference type="PROSITE" id="PS51330">
    <property type="entry name" value="DHFR_2"/>
    <property type="match status" value="1"/>
</dbReference>
<dbReference type="GO" id="GO:0004146">
    <property type="term" value="F:dihydrofolate reductase activity"/>
    <property type="evidence" value="ECO:0007669"/>
    <property type="project" value="UniProtKB-EC"/>
</dbReference>
<comment type="pathway">
    <text evidence="1 8">Cofactor biosynthesis; tetrahydrofolate biosynthesis; 5,6,7,8-tetrahydrofolate from 7,8-dihydrofolate: step 1/1.</text>
</comment>
<dbReference type="InterPro" id="IPR012259">
    <property type="entry name" value="DHFR"/>
</dbReference>
<dbReference type="GO" id="GO:0046654">
    <property type="term" value="P:tetrahydrofolate biosynthetic process"/>
    <property type="evidence" value="ECO:0007669"/>
    <property type="project" value="UniProtKB-UniPathway"/>
</dbReference>
<comment type="catalytic activity">
    <reaction evidence="8">
        <text>(6S)-5,6,7,8-tetrahydrofolate + NADP(+) = 7,8-dihydrofolate + NADPH + H(+)</text>
        <dbReference type="Rhea" id="RHEA:15009"/>
        <dbReference type="ChEBI" id="CHEBI:15378"/>
        <dbReference type="ChEBI" id="CHEBI:57451"/>
        <dbReference type="ChEBI" id="CHEBI:57453"/>
        <dbReference type="ChEBI" id="CHEBI:57783"/>
        <dbReference type="ChEBI" id="CHEBI:58349"/>
        <dbReference type="EC" id="1.5.1.3"/>
    </reaction>
</comment>
<keyword evidence="4 8" id="KW-0554">One-carbon metabolism</keyword>
<gene>
    <name evidence="11" type="ORF">G3T16_08725</name>
</gene>
<dbReference type="AlphaFoldDB" id="A0A6C0U108"/>
<dbReference type="PANTHER" id="PTHR48069:SF3">
    <property type="entry name" value="DIHYDROFOLATE REDUCTASE"/>
    <property type="match status" value="1"/>
</dbReference>
<dbReference type="PANTHER" id="PTHR48069">
    <property type="entry name" value="DIHYDROFOLATE REDUCTASE"/>
    <property type="match status" value="1"/>
</dbReference>
<keyword evidence="12" id="KW-1185">Reference proteome</keyword>
<evidence type="ECO:0000256" key="2">
    <source>
        <dbReference type="ARBA" id="ARBA00009539"/>
    </source>
</evidence>
<dbReference type="Gene3D" id="3.40.430.10">
    <property type="entry name" value="Dihydrofolate Reductase, subunit A"/>
    <property type="match status" value="1"/>
</dbReference>
<dbReference type="InterPro" id="IPR017925">
    <property type="entry name" value="DHFR_CS"/>
</dbReference>
<evidence type="ECO:0000256" key="7">
    <source>
        <dbReference type="ARBA" id="ARBA00025067"/>
    </source>
</evidence>
<evidence type="ECO:0000259" key="10">
    <source>
        <dbReference type="PROSITE" id="PS51330"/>
    </source>
</evidence>
<evidence type="ECO:0000313" key="12">
    <source>
        <dbReference type="Proteomes" id="UP000477680"/>
    </source>
</evidence>
<dbReference type="GO" id="GO:0005829">
    <property type="term" value="C:cytosol"/>
    <property type="evidence" value="ECO:0007669"/>
    <property type="project" value="TreeGrafter"/>
</dbReference>
<dbReference type="GO" id="GO:0006730">
    <property type="term" value="P:one-carbon metabolic process"/>
    <property type="evidence" value="ECO:0007669"/>
    <property type="project" value="UniProtKB-KW"/>
</dbReference>